<dbReference type="EMBL" id="CAUOFW020006635">
    <property type="protein sequence ID" value="CAK9175562.1"/>
    <property type="molecule type" value="Genomic_DNA"/>
</dbReference>
<dbReference type="PANTHER" id="PTHR12663">
    <property type="entry name" value="ANDROGEN INDUCED INHIBITOR OF PROLIFERATION AS3 / PDS5-RELATED"/>
    <property type="match status" value="1"/>
</dbReference>
<proteinExistence type="predicted"/>
<feature type="region of interest" description="Disordered" evidence="5">
    <location>
        <begin position="1"/>
        <end position="93"/>
    </location>
</feature>
<keyword evidence="4" id="KW-0539">Nucleus</keyword>
<dbReference type="GO" id="GO:0007062">
    <property type="term" value="P:sister chromatid cohesion"/>
    <property type="evidence" value="ECO:0007669"/>
    <property type="project" value="UniProtKB-ARBA"/>
</dbReference>
<evidence type="ECO:0000256" key="3">
    <source>
        <dbReference type="ARBA" id="ARBA00023204"/>
    </source>
</evidence>
<sequence length="277" mass="30795">MASSRRSSNGRSPLVNQQRQITSFYSKTTLSSPSPLPSPVLSKQASKPNPSPSTSSSPTTPSPLQTKRKKPLLVISPSPPSPSSPASDTAKKWYGKEVVDKRIRVYWPLDKTWYEGFVKSFDKISGKHLVQYDDAEEELLDLGEEKVEWVGEPVNKFRRLRRLSMVEDDVDKEEEKRSVEDVESGGGDSADEDWEKNAEKEEVEDVSEDMDLEDEEEDNEVEGGKKMAASRKRKVIGGANLGSRKKSKSVGDVKKSTSKVSLHINGGKPREATNNID</sequence>
<dbReference type="Gene3D" id="2.30.30.140">
    <property type="match status" value="1"/>
</dbReference>
<feature type="compositionally biased region" description="Acidic residues" evidence="5">
    <location>
        <begin position="201"/>
        <end position="221"/>
    </location>
</feature>
<comment type="subcellular location">
    <subcellularLocation>
        <location evidence="1">Nucleus</location>
    </subcellularLocation>
</comment>
<accession>A0ABC8U1C4</accession>
<reference evidence="6 7" key="1">
    <citation type="submission" date="2024-02" db="EMBL/GenBank/DDBJ databases">
        <authorList>
            <person name="Vignale AGUSTIN F."/>
            <person name="Sosa J E."/>
            <person name="Modenutti C."/>
        </authorList>
    </citation>
    <scope>NUCLEOTIDE SEQUENCE [LARGE SCALE GENOMIC DNA]</scope>
</reference>
<feature type="compositionally biased region" description="Low complexity" evidence="5">
    <location>
        <begin position="52"/>
        <end position="63"/>
    </location>
</feature>
<dbReference type="GO" id="GO:0006281">
    <property type="term" value="P:DNA repair"/>
    <property type="evidence" value="ECO:0007669"/>
    <property type="project" value="UniProtKB-KW"/>
</dbReference>
<gene>
    <name evidence="6" type="ORF">ILEXP_LOCUS45368</name>
</gene>
<evidence type="ECO:0000256" key="5">
    <source>
        <dbReference type="SAM" id="MobiDB-lite"/>
    </source>
</evidence>
<feature type="region of interest" description="Disordered" evidence="5">
    <location>
        <begin position="168"/>
        <end position="277"/>
    </location>
</feature>
<dbReference type="CDD" id="cd20404">
    <property type="entry name" value="Tudor_Agenet_AtEML-like"/>
    <property type="match status" value="1"/>
</dbReference>
<feature type="compositionally biased region" description="Polar residues" evidence="5">
    <location>
        <begin position="1"/>
        <end position="29"/>
    </location>
</feature>
<evidence type="ECO:0000256" key="4">
    <source>
        <dbReference type="ARBA" id="ARBA00023242"/>
    </source>
</evidence>
<comment type="caution">
    <text evidence="6">The sequence shown here is derived from an EMBL/GenBank/DDBJ whole genome shotgun (WGS) entry which is preliminary data.</text>
</comment>
<dbReference type="AlphaFoldDB" id="A0ABC8U1C4"/>
<evidence type="ECO:0008006" key="8">
    <source>
        <dbReference type="Google" id="ProtNLM"/>
    </source>
</evidence>
<keyword evidence="3" id="KW-0234">DNA repair</keyword>
<dbReference type="Proteomes" id="UP001642360">
    <property type="component" value="Unassembled WGS sequence"/>
</dbReference>
<name>A0ABC8U1C4_9AQUA</name>
<dbReference type="PANTHER" id="PTHR12663:SF69">
    <property type="entry name" value="SISTER CHROMATID COHESION PROTEIN PDS5 HOMOLOG E"/>
    <property type="match status" value="1"/>
</dbReference>
<keyword evidence="2" id="KW-0227">DNA damage</keyword>
<evidence type="ECO:0000256" key="1">
    <source>
        <dbReference type="ARBA" id="ARBA00004123"/>
    </source>
</evidence>
<evidence type="ECO:0000313" key="7">
    <source>
        <dbReference type="Proteomes" id="UP001642360"/>
    </source>
</evidence>
<keyword evidence="7" id="KW-1185">Reference proteome</keyword>
<dbReference type="InterPro" id="IPR039776">
    <property type="entry name" value="Pds5"/>
</dbReference>
<feature type="non-terminal residue" evidence="6">
    <location>
        <position position="277"/>
    </location>
</feature>
<dbReference type="GO" id="GO:0005634">
    <property type="term" value="C:nucleus"/>
    <property type="evidence" value="ECO:0007669"/>
    <property type="project" value="UniProtKB-SubCell"/>
</dbReference>
<protein>
    <recommendedName>
        <fullName evidence="8">DNA mismatch repair protein MSH6</fullName>
    </recommendedName>
</protein>
<organism evidence="6 7">
    <name type="scientific">Ilex paraguariensis</name>
    <name type="common">yerba mate</name>
    <dbReference type="NCBI Taxonomy" id="185542"/>
    <lineage>
        <taxon>Eukaryota</taxon>
        <taxon>Viridiplantae</taxon>
        <taxon>Streptophyta</taxon>
        <taxon>Embryophyta</taxon>
        <taxon>Tracheophyta</taxon>
        <taxon>Spermatophyta</taxon>
        <taxon>Magnoliopsida</taxon>
        <taxon>eudicotyledons</taxon>
        <taxon>Gunneridae</taxon>
        <taxon>Pentapetalae</taxon>
        <taxon>asterids</taxon>
        <taxon>campanulids</taxon>
        <taxon>Aquifoliales</taxon>
        <taxon>Aquifoliaceae</taxon>
        <taxon>Ilex</taxon>
    </lineage>
</organism>
<evidence type="ECO:0000256" key="2">
    <source>
        <dbReference type="ARBA" id="ARBA00022763"/>
    </source>
</evidence>
<evidence type="ECO:0000313" key="6">
    <source>
        <dbReference type="EMBL" id="CAK9175562.1"/>
    </source>
</evidence>